<organism evidence="1 2">
    <name type="scientific">Holotrichia oblita</name>
    <name type="common">Chafer beetle</name>
    <dbReference type="NCBI Taxonomy" id="644536"/>
    <lineage>
        <taxon>Eukaryota</taxon>
        <taxon>Metazoa</taxon>
        <taxon>Ecdysozoa</taxon>
        <taxon>Arthropoda</taxon>
        <taxon>Hexapoda</taxon>
        <taxon>Insecta</taxon>
        <taxon>Pterygota</taxon>
        <taxon>Neoptera</taxon>
        <taxon>Endopterygota</taxon>
        <taxon>Coleoptera</taxon>
        <taxon>Polyphaga</taxon>
        <taxon>Scarabaeiformia</taxon>
        <taxon>Scarabaeidae</taxon>
        <taxon>Melolonthinae</taxon>
        <taxon>Holotrichia</taxon>
    </lineage>
</organism>
<keyword evidence="2" id="KW-1185">Reference proteome</keyword>
<sequence>MKVHTLAQYANDHFRSSRRLTVNKTSVLNTVRRASKEELWKYTNQPVYQPLLQKVLEDSNLSKQAVEAFTAILKYMGDMPAPKSKICNELTDVIFAGCFSHDLLKDEIYCQIMRQLTYNRLSSSEEKGWELLYLATGLFSCSPSLMSDLTKFIQSRVHPFVEPCLQRLQRSSKIGARKYPPYSVEVDAIQHRSLQIYHKVYFPDDNDEAFEVDSLTKASDLCKAIAERLGLNSYDGFSLMVMITDKVFSIPDNYYFYDFLHELIDWVKESKPSWNSGAPVQAQYQVFFMKKLWINTIPGRDLAADHIFHYHQEMPKYIRGYHKCSKLDAVKLAALILRVRHKARTNEAFESLTHEKEIREVVPIDLFKAQSMSEWKKQITVAYNTDGKMTELEAKSKFLEVIYQWPTFGSTFFEVKQSSEPSHPEIILIAINKNGVNVIHPQTKDILVTHDFSELTNWSSGNTYFHITVGNAMRRLKYLYETAQGYKMDDLITSYVDFISNTTKKDNKPFIF</sequence>
<reference evidence="1" key="1">
    <citation type="submission" date="2022-04" db="EMBL/GenBank/DDBJ databases">
        <title>Chromosome-scale genome assembly of Holotrichia oblita Faldermann.</title>
        <authorList>
            <person name="Rongchong L."/>
        </authorList>
    </citation>
    <scope>NUCLEOTIDE SEQUENCE</scope>
    <source>
        <strain evidence="1">81SQS9</strain>
    </source>
</reference>
<evidence type="ECO:0000313" key="2">
    <source>
        <dbReference type="Proteomes" id="UP001056778"/>
    </source>
</evidence>
<name>A0ACB9TD79_HOLOL</name>
<evidence type="ECO:0000313" key="1">
    <source>
        <dbReference type="EMBL" id="KAI4464811.1"/>
    </source>
</evidence>
<dbReference type="EMBL" id="CM043017">
    <property type="protein sequence ID" value="KAI4464811.1"/>
    <property type="molecule type" value="Genomic_DNA"/>
</dbReference>
<comment type="caution">
    <text evidence="1">The sequence shown here is derived from an EMBL/GenBank/DDBJ whole genome shotgun (WGS) entry which is preliminary data.</text>
</comment>
<dbReference type="Proteomes" id="UP001056778">
    <property type="component" value="Chromosome 3"/>
</dbReference>
<protein>
    <submittedName>
        <fullName evidence="1">Myosin vii xv</fullName>
    </submittedName>
</protein>
<accession>A0ACB9TD79</accession>
<gene>
    <name evidence="1" type="ORF">MML48_3g00021158</name>
</gene>
<proteinExistence type="predicted"/>